<dbReference type="RefSeq" id="WP_025410897.1">
    <property type="nucleotide sequence ID" value="NZ_CP007128.1"/>
</dbReference>
<dbReference type="InterPro" id="IPR006153">
    <property type="entry name" value="Cation/H_exchanger_TM"/>
</dbReference>
<evidence type="ECO:0000256" key="6">
    <source>
        <dbReference type="SAM" id="Phobius"/>
    </source>
</evidence>
<evidence type="ECO:0000259" key="7">
    <source>
        <dbReference type="Pfam" id="PF00999"/>
    </source>
</evidence>
<feature type="transmembrane region" description="Helical" evidence="6">
    <location>
        <begin position="30"/>
        <end position="49"/>
    </location>
</feature>
<feature type="transmembrane region" description="Helical" evidence="6">
    <location>
        <begin position="155"/>
        <end position="178"/>
    </location>
</feature>
<dbReference type="Proteomes" id="UP000019151">
    <property type="component" value="Chromosome"/>
</dbReference>
<dbReference type="GO" id="GO:0015297">
    <property type="term" value="F:antiporter activity"/>
    <property type="evidence" value="ECO:0007669"/>
    <property type="project" value="InterPro"/>
</dbReference>
<keyword evidence="3 6" id="KW-1133">Transmembrane helix</keyword>
<accession>W0RF25</accession>
<evidence type="ECO:0000313" key="8">
    <source>
        <dbReference type="EMBL" id="AHG89396.1"/>
    </source>
</evidence>
<dbReference type="HOGENOM" id="CLU_031031_2_0_0"/>
<feature type="transmembrane region" description="Helical" evidence="6">
    <location>
        <begin position="190"/>
        <end position="217"/>
    </location>
</feature>
<feature type="transmembrane region" description="Helical" evidence="6">
    <location>
        <begin position="259"/>
        <end position="276"/>
    </location>
</feature>
<feature type="transmembrane region" description="Helical" evidence="6">
    <location>
        <begin position="333"/>
        <end position="357"/>
    </location>
</feature>
<evidence type="ECO:0000313" key="9">
    <source>
        <dbReference type="Proteomes" id="UP000019151"/>
    </source>
</evidence>
<comment type="subcellular location">
    <subcellularLocation>
        <location evidence="1">Membrane</location>
        <topology evidence="1">Multi-pass membrane protein</topology>
    </subcellularLocation>
</comment>
<feature type="transmembrane region" description="Helical" evidence="6">
    <location>
        <begin position="61"/>
        <end position="80"/>
    </location>
</feature>
<dbReference type="GO" id="GO:1902600">
    <property type="term" value="P:proton transmembrane transport"/>
    <property type="evidence" value="ECO:0007669"/>
    <property type="project" value="InterPro"/>
</dbReference>
<evidence type="ECO:0000256" key="2">
    <source>
        <dbReference type="ARBA" id="ARBA00022692"/>
    </source>
</evidence>
<keyword evidence="4 6" id="KW-0472">Membrane</keyword>
<dbReference type="STRING" id="861299.J421_1859"/>
<dbReference type="Pfam" id="PF00999">
    <property type="entry name" value="Na_H_Exchanger"/>
    <property type="match status" value="1"/>
</dbReference>
<reference evidence="8 9" key="1">
    <citation type="journal article" date="2014" name="Genome Announc.">
        <title>Genome Sequence and Methylome of Soil Bacterium Gemmatirosa kalamazoonensis KBS708T, a Member of the Rarely Cultivated Gemmatimonadetes Phylum.</title>
        <authorList>
            <person name="Debruyn J.M."/>
            <person name="Radosevich M."/>
            <person name="Wommack K.E."/>
            <person name="Polson S.W."/>
            <person name="Hauser L.J."/>
            <person name="Fawaz M.N."/>
            <person name="Korlach J."/>
            <person name="Tsai Y.C."/>
        </authorList>
    </citation>
    <scope>NUCLEOTIDE SEQUENCE [LARGE SCALE GENOMIC DNA]</scope>
    <source>
        <strain evidence="8 9">KBS708</strain>
    </source>
</reference>
<feature type="transmembrane region" description="Helical" evidence="6">
    <location>
        <begin position="229"/>
        <end position="252"/>
    </location>
</feature>
<dbReference type="eggNOG" id="COG0475">
    <property type="taxonomic scope" value="Bacteria"/>
</dbReference>
<gene>
    <name evidence="8" type="ORF">J421_1859</name>
</gene>
<dbReference type="InParanoid" id="W0RF25"/>
<feature type="transmembrane region" description="Helical" evidence="6">
    <location>
        <begin position="310"/>
        <end position="327"/>
    </location>
</feature>
<dbReference type="KEGG" id="gba:J421_1859"/>
<feature type="transmembrane region" description="Helical" evidence="6">
    <location>
        <begin position="118"/>
        <end position="140"/>
    </location>
</feature>
<dbReference type="AlphaFoldDB" id="W0RF25"/>
<evidence type="ECO:0000256" key="5">
    <source>
        <dbReference type="SAM" id="MobiDB-lite"/>
    </source>
</evidence>
<proteinExistence type="predicted"/>
<dbReference type="InterPro" id="IPR038770">
    <property type="entry name" value="Na+/solute_symporter_sf"/>
</dbReference>
<keyword evidence="9" id="KW-1185">Reference proteome</keyword>
<protein>
    <submittedName>
        <fullName evidence="8">Sodium/hydrogen exchanger</fullName>
    </submittedName>
</protein>
<feature type="transmembrane region" description="Helical" evidence="6">
    <location>
        <begin position="86"/>
        <end position="106"/>
    </location>
</feature>
<feature type="transmembrane region" description="Helical" evidence="6">
    <location>
        <begin position="7"/>
        <end position="24"/>
    </location>
</feature>
<name>W0RF25_9BACT</name>
<feature type="domain" description="Cation/H+ exchanger transmembrane" evidence="7">
    <location>
        <begin position="47"/>
        <end position="408"/>
    </location>
</feature>
<evidence type="ECO:0000256" key="1">
    <source>
        <dbReference type="ARBA" id="ARBA00004141"/>
    </source>
</evidence>
<feature type="region of interest" description="Disordered" evidence="5">
    <location>
        <begin position="434"/>
        <end position="455"/>
    </location>
</feature>
<evidence type="ECO:0000256" key="3">
    <source>
        <dbReference type="ARBA" id="ARBA00022989"/>
    </source>
</evidence>
<dbReference type="GO" id="GO:0016020">
    <property type="term" value="C:membrane"/>
    <property type="evidence" value="ECO:0007669"/>
    <property type="project" value="UniProtKB-SubCell"/>
</dbReference>
<dbReference type="PANTHER" id="PTHR43021:SF2">
    <property type="entry name" value="CATION_H+ EXCHANGER DOMAIN-CONTAINING PROTEIN"/>
    <property type="match status" value="1"/>
</dbReference>
<dbReference type="EMBL" id="CP007128">
    <property type="protein sequence ID" value="AHG89396.1"/>
    <property type="molecule type" value="Genomic_DNA"/>
</dbReference>
<feature type="transmembrane region" description="Helical" evidence="6">
    <location>
        <begin position="369"/>
        <end position="392"/>
    </location>
</feature>
<keyword evidence="2 6" id="KW-0812">Transmembrane</keyword>
<sequence length="455" mass="47061">MREALAVRRLVILALLYGGLQLVLPLGLPTSQALALVTFGFLILAAYTIGEVAEALRLPKIVGYLAAGMLFGPPGLGTLPADVLDALAPVSALAIALIAFLAGAELQWAEVRARGIAVLKMLSVELSLTFVGLVAVLYLLRGFLPFLATAPAREAIAFSVLFAAVAIVHSPAVTLALLTETGARGPVARTTLGIVLVADVAVVLFFTGALALARALVPPAGGAATPLSAVVWEVGGAVLVGALLGAGVALYLRFVRRELFIFAIVVAFFGAEIARLAHVEGLLTLLTAGFVAENAGGGQGETLRKAMERAASPVFVVFFAIAGARILPQAVIAFWPLVLALVLVRSLGLWGGVRVGARWASVPTRDANLVWMGLVSQAGVAIGLVSVVASVYPSRGEQLRTLFLAVLAINQTLGPVLFRRALLKAGEIPGEVSRGAAEDAEETEDGGLRVLRGSA</sequence>
<dbReference type="OrthoDB" id="9783404at2"/>
<evidence type="ECO:0000256" key="4">
    <source>
        <dbReference type="ARBA" id="ARBA00023136"/>
    </source>
</evidence>
<dbReference type="Gene3D" id="1.20.1530.20">
    <property type="match status" value="1"/>
</dbReference>
<organism evidence="8 9">
    <name type="scientific">Gemmatirosa kalamazoonensis</name>
    <dbReference type="NCBI Taxonomy" id="861299"/>
    <lineage>
        <taxon>Bacteria</taxon>
        <taxon>Pseudomonadati</taxon>
        <taxon>Gemmatimonadota</taxon>
        <taxon>Gemmatimonadia</taxon>
        <taxon>Gemmatimonadales</taxon>
        <taxon>Gemmatimonadaceae</taxon>
        <taxon>Gemmatirosa</taxon>
    </lineage>
</organism>
<dbReference type="PANTHER" id="PTHR43021">
    <property type="entry name" value="NA(+)/H(+) ANTIPORTER-RELATED"/>
    <property type="match status" value="1"/>
</dbReference>